<reference evidence="2 5" key="2">
    <citation type="submission" date="2019-12" db="EMBL/GenBank/DDBJ databases">
        <authorList>
            <person name="Zheng J."/>
        </authorList>
    </citation>
    <scope>NUCLEOTIDE SEQUENCE [LARGE SCALE GENOMIC DNA]</scope>
    <source>
        <strain evidence="2 5">DSM 27347</strain>
    </source>
</reference>
<dbReference type="PANTHER" id="PTHR22726:SF1">
    <property type="entry name" value="METALLOENDOPEPTIDASE OMA1, MITOCHONDRIAL"/>
    <property type="match status" value="1"/>
</dbReference>
<dbReference type="GO" id="GO:0051603">
    <property type="term" value="P:proteolysis involved in protein catabolic process"/>
    <property type="evidence" value="ECO:0007669"/>
    <property type="project" value="TreeGrafter"/>
</dbReference>
<dbReference type="RefSeq" id="WP_149681832.1">
    <property type="nucleotide sequence ID" value="NZ_FNBI01000002.1"/>
</dbReference>
<dbReference type="Gene3D" id="2.30.42.10">
    <property type="match status" value="1"/>
</dbReference>
<dbReference type="CDD" id="cd07342">
    <property type="entry name" value="M48C_Oma1_like"/>
    <property type="match status" value="1"/>
</dbReference>
<dbReference type="Proteomes" id="UP000323502">
    <property type="component" value="Unassembled WGS sequence"/>
</dbReference>
<dbReference type="InterPro" id="IPR051156">
    <property type="entry name" value="Mito/Outer_Membr_Metalloprot"/>
</dbReference>
<dbReference type="EMBL" id="FNBI01000002">
    <property type="protein sequence ID" value="SDF19348.1"/>
    <property type="molecule type" value="Genomic_DNA"/>
</dbReference>
<accession>A0A1G7J3A3</accession>
<sequence>MRSMLAAAALLVALPAPAPAPAQETPEQFAALREVDMRLAGIAWRLATANRALCRDLAPVPGIAIHAIDQYDPKLRAGLPAIFGFEAPVAVEGVVPNSAAARAGVRPNEGISAVGGQALAISPAGRAQASSATRDAAAAVIARQPADAPLALTLVQGGRTRTVTVPPSPGCRSRFEVLVGPGLSASADGDIVQIGVRFFERFDDDMIAVVVAHEFAHNILKHRERLDAAGVKRGLLSEFGRNGRLFRQTENQADLLGMHLLRNAGWDPALAVRFWREHGGEVDGGLFRSRTHPSSKARGDAVAAEIAAIPAGSALPYLPPVLAERDRPLN</sequence>
<dbReference type="AlphaFoldDB" id="A0A1G7J3A3"/>
<protein>
    <submittedName>
        <fullName evidence="2">Peptidase M48 family protein</fullName>
    </submittedName>
</protein>
<dbReference type="PANTHER" id="PTHR22726">
    <property type="entry name" value="METALLOENDOPEPTIDASE OMA1"/>
    <property type="match status" value="1"/>
</dbReference>
<dbReference type="GO" id="GO:0016020">
    <property type="term" value="C:membrane"/>
    <property type="evidence" value="ECO:0007669"/>
    <property type="project" value="TreeGrafter"/>
</dbReference>
<evidence type="ECO:0000313" key="5">
    <source>
        <dbReference type="Proteomes" id="UP000436801"/>
    </source>
</evidence>
<feature type="signal peptide" evidence="1">
    <location>
        <begin position="1"/>
        <end position="22"/>
    </location>
</feature>
<evidence type="ECO:0000313" key="4">
    <source>
        <dbReference type="Proteomes" id="UP000323502"/>
    </source>
</evidence>
<keyword evidence="4" id="KW-1185">Reference proteome</keyword>
<proteinExistence type="predicted"/>
<keyword evidence="1" id="KW-0732">Signal</keyword>
<dbReference type="InterPro" id="IPR036034">
    <property type="entry name" value="PDZ_sf"/>
</dbReference>
<dbReference type="SUPFAM" id="SSF50156">
    <property type="entry name" value="PDZ domain-like"/>
    <property type="match status" value="1"/>
</dbReference>
<evidence type="ECO:0000256" key="1">
    <source>
        <dbReference type="SAM" id="SignalP"/>
    </source>
</evidence>
<reference evidence="3 4" key="1">
    <citation type="submission" date="2016-10" db="EMBL/GenBank/DDBJ databases">
        <authorList>
            <person name="Varghese N."/>
            <person name="Submissions S."/>
        </authorList>
    </citation>
    <scope>NUCLEOTIDE SEQUENCE [LARGE SCALE GENOMIC DNA]</scope>
    <source>
        <strain evidence="3 4">S7-754</strain>
    </source>
</reference>
<name>A0A1G7J3A3_9SPHN</name>
<feature type="chain" id="PRO_5036019133" evidence="1">
    <location>
        <begin position="23"/>
        <end position="330"/>
    </location>
</feature>
<evidence type="ECO:0000313" key="3">
    <source>
        <dbReference type="EMBL" id="SDF19348.1"/>
    </source>
</evidence>
<gene>
    <name evidence="2" type="ORF">GQR91_10265</name>
    <name evidence="3" type="ORF">SAMN05216557_102481</name>
</gene>
<dbReference type="OrthoDB" id="7338723at2"/>
<dbReference type="EMBL" id="WSUT01000005">
    <property type="protein sequence ID" value="MWC44034.1"/>
    <property type="molecule type" value="Genomic_DNA"/>
</dbReference>
<evidence type="ECO:0000313" key="2">
    <source>
        <dbReference type="EMBL" id="MWC44034.1"/>
    </source>
</evidence>
<dbReference type="GO" id="GO:0004222">
    <property type="term" value="F:metalloendopeptidase activity"/>
    <property type="evidence" value="ECO:0007669"/>
    <property type="project" value="TreeGrafter"/>
</dbReference>
<dbReference type="Proteomes" id="UP000436801">
    <property type="component" value="Unassembled WGS sequence"/>
</dbReference>
<organism evidence="3 4">
    <name type="scientific">Sphingomonas carotinifaciens</name>
    <dbReference type="NCBI Taxonomy" id="1166323"/>
    <lineage>
        <taxon>Bacteria</taxon>
        <taxon>Pseudomonadati</taxon>
        <taxon>Pseudomonadota</taxon>
        <taxon>Alphaproteobacteria</taxon>
        <taxon>Sphingomonadales</taxon>
        <taxon>Sphingomonadaceae</taxon>
        <taxon>Sphingomonas</taxon>
    </lineage>
</organism>